<keyword evidence="5 7" id="KW-1133">Transmembrane helix</keyword>
<feature type="transmembrane region" description="Helical" evidence="7">
    <location>
        <begin position="76"/>
        <end position="96"/>
    </location>
</feature>
<accession>A0A1C0ZR44</accession>
<evidence type="ECO:0000256" key="4">
    <source>
        <dbReference type="ARBA" id="ARBA00022692"/>
    </source>
</evidence>
<dbReference type="PANTHER" id="PTHR30193">
    <property type="entry name" value="ABC TRANSPORTER PERMEASE PROTEIN"/>
    <property type="match status" value="1"/>
</dbReference>
<keyword evidence="2 7" id="KW-0813">Transport</keyword>
<gene>
    <name evidence="9" type="ORF">A8709_12100</name>
</gene>
<evidence type="ECO:0000259" key="8">
    <source>
        <dbReference type="PROSITE" id="PS50928"/>
    </source>
</evidence>
<comment type="subcellular location">
    <subcellularLocation>
        <location evidence="1 7">Cell membrane</location>
        <topology evidence="1 7">Multi-pass membrane protein</topology>
    </subcellularLocation>
</comment>
<evidence type="ECO:0000256" key="2">
    <source>
        <dbReference type="ARBA" id="ARBA00022448"/>
    </source>
</evidence>
<protein>
    <submittedName>
        <fullName evidence="9">ABC transporter permease</fullName>
    </submittedName>
</protein>
<dbReference type="Pfam" id="PF00528">
    <property type="entry name" value="BPD_transp_1"/>
    <property type="match status" value="1"/>
</dbReference>
<feature type="transmembrane region" description="Helical" evidence="7">
    <location>
        <begin position="221"/>
        <end position="242"/>
    </location>
</feature>
<name>A0A1C0ZR44_9BACL</name>
<feature type="transmembrane region" description="Helical" evidence="7">
    <location>
        <begin position="262"/>
        <end position="282"/>
    </location>
</feature>
<dbReference type="Proteomes" id="UP000093309">
    <property type="component" value="Unassembled WGS sequence"/>
</dbReference>
<feature type="domain" description="ABC transmembrane type-1" evidence="8">
    <location>
        <begin position="71"/>
        <end position="283"/>
    </location>
</feature>
<comment type="caution">
    <text evidence="9">The sequence shown here is derived from an EMBL/GenBank/DDBJ whole genome shotgun (WGS) entry which is preliminary data.</text>
</comment>
<dbReference type="InterPro" id="IPR000515">
    <property type="entry name" value="MetI-like"/>
</dbReference>
<dbReference type="PANTHER" id="PTHR30193:SF41">
    <property type="entry name" value="DIACETYLCHITOBIOSE UPTAKE SYSTEM PERMEASE PROTEIN NGCF"/>
    <property type="match status" value="1"/>
</dbReference>
<keyword evidence="6 7" id="KW-0472">Membrane</keyword>
<keyword evidence="4 7" id="KW-0812">Transmembrane</keyword>
<keyword evidence="3" id="KW-1003">Cell membrane</keyword>
<evidence type="ECO:0000256" key="5">
    <source>
        <dbReference type="ARBA" id="ARBA00022989"/>
    </source>
</evidence>
<evidence type="ECO:0000313" key="10">
    <source>
        <dbReference type="Proteomes" id="UP000093309"/>
    </source>
</evidence>
<dbReference type="SUPFAM" id="SSF161098">
    <property type="entry name" value="MetI-like"/>
    <property type="match status" value="1"/>
</dbReference>
<dbReference type="OrthoDB" id="145927at2"/>
<evidence type="ECO:0000256" key="1">
    <source>
        <dbReference type="ARBA" id="ARBA00004651"/>
    </source>
</evidence>
<dbReference type="STRING" id="512399.A8709_12100"/>
<organism evidence="9 10">
    <name type="scientific">Paenibacillus pectinilyticus</name>
    <dbReference type="NCBI Taxonomy" id="512399"/>
    <lineage>
        <taxon>Bacteria</taxon>
        <taxon>Bacillati</taxon>
        <taxon>Bacillota</taxon>
        <taxon>Bacilli</taxon>
        <taxon>Bacillales</taxon>
        <taxon>Paenibacillaceae</taxon>
        <taxon>Paenibacillus</taxon>
    </lineage>
</organism>
<dbReference type="CDD" id="cd06261">
    <property type="entry name" value="TM_PBP2"/>
    <property type="match status" value="1"/>
</dbReference>
<dbReference type="GO" id="GO:0055085">
    <property type="term" value="P:transmembrane transport"/>
    <property type="evidence" value="ECO:0007669"/>
    <property type="project" value="InterPro"/>
</dbReference>
<proteinExistence type="inferred from homology"/>
<sequence length="292" mass="32935">MPDFTYKTQRILILLSFLTIPLLLLATFTFYPALRLIQLSFTDWDGISKTFKWIGFANYKEIFSNKDIFGVFSHNFYYFIGGIIQNILALYFAIILNSKIKGRNLFRVFLFLPYILNSVATAYMFQFIFNTDHGTLNTLLDTFGLGAFKQSWLGNTSLVNISLASVSLWKYMGFNMVIYLGVLQSIPGDLYEAAKIDGANSFQTLIYITLPNIRKIIELNMLLTVSGALEVFDIPYIITGAAPGSDTFVTKVNDVAFKFNSIGLASAMAIVLLIIVTVVITIQRKFILRGEE</sequence>
<comment type="similarity">
    <text evidence="7">Belongs to the binding-protein-dependent transport system permease family.</text>
</comment>
<dbReference type="Gene3D" id="1.10.3720.10">
    <property type="entry name" value="MetI-like"/>
    <property type="match status" value="1"/>
</dbReference>
<dbReference type="InterPro" id="IPR051393">
    <property type="entry name" value="ABC_transporter_permease"/>
</dbReference>
<feature type="transmembrane region" description="Helical" evidence="7">
    <location>
        <begin position="12"/>
        <end position="34"/>
    </location>
</feature>
<reference evidence="10" key="1">
    <citation type="submission" date="2016-05" db="EMBL/GenBank/DDBJ databases">
        <title>Paenibacillus oryzae. sp. nov., isolated from the rice root.</title>
        <authorList>
            <person name="Zhang J."/>
            <person name="Zhang X."/>
        </authorList>
    </citation>
    <scope>NUCLEOTIDE SEQUENCE [LARGE SCALE GENOMIC DNA]</scope>
    <source>
        <strain evidence="10">KCTC13222</strain>
    </source>
</reference>
<dbReference type="GO" id="GO:0005886">
    <property type="term" value="C:plasma membrane"/>
    <property type="evidence" value="ECO:0007669"/>
    <property type="project" value="UniProtKB-SubCell"/>
</dbReference>
<dbReference type="InterPro" id="IPR035906">
    <property type="entry name" value="MetI-like_sf"/>
</dbReference>
<keyword evidence="10" id="KW-1185">Reference proteome</keyword>
<evidence type="ECO:0000256" key="6">
    <source>
        <dbReference type="ARBA" id="ARBA00023136"/>
    </source>
</evidence>
<evidence type="ECO:0000256" key="3">
    <source>
        <dbReference type="ARBA" id="ARBA00022475"/>
    </source>
</evidence>
<dbReference type="AlphaFoldDB" id="A0A1C0ZR44"/>
<dbReference type="EMBL" id="LYPC01000032">
    <property type="protein sequence ID" value="OCT10533.1"/>
    <property type="molecule type" value="Genomic_DNA"/>
</dbReference>
<evidence type="ECO:0000313" key="9">
    <source>
        <dbReference type="EMBL" id="OCT10533.1"/>
    </source>
</evidence>
<dbReference type="PROSITE" id="PS50928">
    <property type="entry name" value="ABC_TM1"/>
    <property type="match status" value="1"/>
</dbReference>
<feature type="transmembrane region" description="Helical" evidence="7">
    <location>
        <begin position="108"/>
        <end position="129"/>
    </location>
</feature>
<evidence type="ECO:0000256" key="7">
    <source>
        <dbReference type="RuleBase" id="RU363032"/>
    </source>
</evidence>